<dbReference type="PANTHER" id="PTHR11236:SF9">
    <property type="entry name" value="ANTHRANILATE SYNTHASE COMPONENT 1"/>
    <property type="match status" value="1"/>
</dbReference>
<feature type="domain" description="Glutamine amidotransferase" evidence="4">
    <location>
        <begin position="534"/>
        <end position="706"/>
    </location>
</feature>
<dbReference type="Proteomes" id="UP001165124">
    <property type="component" value="Unassembled WGS sequence"/>
</dbReference>
<gene>
    <name evidence="7" type="ORF">Arub01_50430</name>
</gene>
<evidence type="ECO:0000256" key="1">
    <source>
        <dbReference type="ARBA" id="ARBA00022962"/>
    </source>
</evidence>
<evidence type="ECO:0000313" key="8">
    <source>
        <dbReference type="Proteomes" id="UP001165124"/>
    </source>
</evidence>
<feature type="region of interest" description="Disordered" evidence="3">
    <location>
        <begin position="218"/>
        <end position="245"/>
    </location>
</feature>
<dbReference type="SUPFAM" id="SSF56322">
    <property type="entry name" value="ADC synthase"/>
    <property type="match status" value="1"/>
</dbReference>
<dbReference type="Pfam" id="PF04715">
    <property type="entry name" value="Anth_synt_I_N"/>
    <property type="match status" value="1"/>
</dbReference>
<dbReference type="InterPro" id="IPR005801">
    <property type="entry name" value="ADC_synthase"/>
</dbReference>
<dbReference type="GO" id="GO:0000162">
    <property type="term" value="P:L-tryptophan biosynthetic process"/>
    <property type="evidence" value="ECO:0007669"/>
    <property type="project" value="UniProtKB-UniRule"/>
</dbReference>
<dbReference type="NCBIfam" id="TIGR01815">
    <property type="entry name" value="TrpE-clade3"/>
    <property type="match status" value="1"/>
</dbReference>
<dbReference type="AlphaFoldDB" id="A0A9W6UX09"/>
<dbReference type="CDD" id="cd01743">
    <property type="entry name" value="GATase1_Anthranilate_Synthase"/>
    <property type="match status" value="1"/>
</dbReference>
<evidence type="ECO:0000259" key="5">
    <source>
        <dbReference type="Pfam" id="PF00425"/>
    </source>
</evidence>
<feature type="domain" description="Anthranilate synthase component I N-terminal" evidence="6">
    <location>
        <begin position="49"/>
        <end position="204"/>
    </location>
</feature>
<dbReference type="EMBL" id="BSRZ01000017">
    <property type="protein sequence ID" value="GLW66799.1"/>
    <property type="molecule type" value="Genomic_DNA"/>
</dbReference>
<dbReference type="InterPro" id="IPR010112">
    <property type="entry name" value="TrpE-G_bact"/>
</dbReference>
<sequence>MDTVSQQAQIRRFATSGGVRVTRTAVPVEAERGSELLNGLVAAVGERRGGVLSSGMEYPGRYTRWHMAYVDPCVEIVARGREVEARALNDRGRVLLPALAGALRGAGEVTAEEGDRRLAVFVPPTEEFFPEEERSRQPTVFTALRAVVDLFRCDDPHLGLYGAFGYDLSLQFEPLRLRHRRPADQRDLVLHLADEMVVVDRKRETQHRLSYDFEVDGRGTAGLPRRTEPTPVPDVPGELPPQPVPGAYARMVREAKERFRRGDLFEVTPGHAMHGRCHSPAAFFERLRETNPAPYEFMFNLGDGEYLVGASPEMFVRVTGDRVETCPIAGTIRRGRDPLEDAEQIRAILASAKDESELTMCTDVDRNDKSRICVPGSVKVLGRRQIELYSRLIHTVDHIEGRLRPGFDAFDAFLTHMWAVTVTGAPKTWAMQFIEDHEDAPRRWYGGAVGYVGFDGSMNTGLTLRTAQIRDGVATVRAGATLLYDSDPEAEERETYLKASALLQALEASQDPRAAADADAGPEPERAGVGLKVLLVDHEDSFVNTLADYFRQQGAEVLTLRHGFPHRLLDEHAPDLVVLSPGPGRPADFATAELLDALDARGLPVFGVCLGLQAMVEHAGGELSLLSEPAHGKPGTVKVAGGELLRGLPDEFTAARYHSLHATPDRVKGFQVTALTGDVVMAIEDPARRRWAVQFHPESILTAQGRAGHRVIANVLRLCRREAR</sequence>
<dbReference type="PRINTS" id="PR00097">
    <property type="entry name" value="ANTSNTHASEII"/>
</dbReference>
<dbReference type="PROSITE" id="PS51273">
    <property type="entry name" value="GATASE_TYPE_1"/>
    <property type="match status" value="1"/>
</dbReference>
<dbReference type="NCBIfam" id="NF010081">
    <property type="entry name" value="PRK13566.1"/>
    <property type="match status" value="1"/>
</dbReference>
<dbReference type="GO" id="GO:0004049">
    <property type="term" value="F:anthranilate synthase activity"/>
    <property type="evidence" value="ECO:0007669"/>
    <property type="project" value="UniProtKB-UniRule"/>
</dbReference>
<evidence type="ECO:0000259" key="6">
    <source>
        <dbReference type="Pfam" id="PF04715"/>
    </source>
</evidence>
<keyword evidence="8" id="KW-1185">Reference proteome</keyword>
<evidence type="ECO:0000313" key="7">
    <source>
        <dbReference type="EMBL" id="GLW66799.1"/>
    </source>
</evidence>
<organism evidence="7 8">
    <name type="scientific">Actinomadura rubrobrunea</name>
    <dbReference type="NCBI Taxonomy" id="115335"/>
    <lineage>
        <taxon>Bacteria</taxon>
        <taxon>Bacillati</taxon>
        <taxon>Actinomycetota</taxon>
        <taxon>Actinomycetes</taxon>
        <taxon>Streptosporangiales</taxon>
        <taxon>Thermomonosporaceae</taxon>
        <taxon>Actinomadura</taxon>
    </lineage>
</organism>
<dbReference type="SUPFAM" id="SSF52317">
    <property type="entry name" value="Class I glutamine amidotransferase-like"/>
    <property type="match status" value="1"/>
</dbReference>
<dbReference type="Gene3D" id="3.60.120.10">
    <property type="entry name" value="Anthranilate synthase"/>
    <property type="match status" value="1"/>
</dbReference>
<evidence type="ECO:0000259" key="4">
    <source>
        <dbReference type="Pfam" id="PF00117"/>
    </source>
</evidence>
<accession>A0A9W6UX09</accession>
<comment type="pathway">
    <text evidence="2">Amino-acid biosynthesis; L-tryptophan biosynthesis; L-tryptophan from chorismate: step 1/5.</text>
</comment>
<keyword evidence="2" id="KW-0456">Lyase</keyword>
<dbReference type="InterPro" id="IPR017926">
    <property type="entry name" value="GATASE"/>
</dbReference>
<dbReference type="Pfam" id="PF00117">
    <property type="entry name" value="GATase"/>
    <property type="match status" value="1"/>
</dbReference>
<dbReference type="PANTHER" id="PTHR11236">
    <property type="entry name" value="AMINOBENZOATE/ANTHRANILATE SYNTHASE"/>
    <property type="match status" value="1"/>
</dbReference>
<keyword evidence="2" id="KW-0822">Tryptophan biosynthesis</keyword>
<feature type="compositionally biased region" description="Pro residues" evidence="3">
    <location>
        <begin position="230"/>
        <end position="244"/>
    </location>
</feature>
<dbReference type="Pfam" id="PF00425">
    <property type="entry name" value="Chorismate_bind"/>
    <property type="match status" value="1"/>
</dbReference>
<feature type="domain" description="Chorismate-utilising enzyme C-terminal" evidence="5">
    <location>
        <begin position="247"/>
        <end position="498"/>
    </location>
</feature>
<name>A0A9W6UX09_9ACTN</name>
<dbReference type="InterPro" id="IPR029062">
    <property type="entry name" value="Class_I_gatase-like"/>
</dbReference>
<comment type="caution">
    <text evidence="7">The sequence shown here is derived from an EMBL/GenBank/DDBJ whole genome shotgun (WGS) entry which is preliminary data.</text>
</comment>
<dbReference type="InterPro" id="IPR006221">
    <property type="entry name" value="TrpG/PapA_dom"/>
</dbReference>
<dbReference type="PRINTS" id="PR00096">
    <property type="entry name" value="GATASE"/>
</dbReference>
<proteinExistence type="predicted"/>
<dbReference type="InterPro" id="IPR015890">
    <property type="entry name" value="Chorismate_C"/>
</dbReference>
<protein>
    <recommendedName>
        <fullName evidence="2">Anthranilate synthase</fullName>
        <ecNumber evidence="2">4.1.3.27</ecNumber>
    </recommendedName>
</protein>
<keyword evidence="2" id="KW-0028">Amino-acid biosynthesis</keyword>
<reference evidence="7" key="1">
    <citation type="submission" date="2023-02" db="EMBL/GenBank/DDBJ databases">
        <title>Actinomadura rubrobrunea NBRC 14622.</title>
        <authorList>
            <person name="Ichikawa N."/>
            <person name="Sato H."/>
            <person name="Tonouchi N."/>
        </authorList>
    </citation>
    <scope>NUCLEOTIDE SEQUENCE</scope>
    <source>
        <strain evidence="7">NBRC 14622</strain>
    </source>
</reference>
<keyword evidence="1" id="KW-0315">Glutamine amidotransferase</keyword>
<dbReference type="Gene3D" id="3.40.50.880">
    <property type="match status" value="1"/>
</dbReference>
<dbReference type="PIRSF" id="PIRSF036934">
    <property type="entry name" value="TrpE-G"/>
    <property type="match status" value="1"/>
</dbReference>
<dbReference type="EC" id="4.1.3.27" evidence="2"/>
<dbReference type="InterPro" id="IPR006805">
    <property type="entry name" value="Anth_synth_I_N"/>
</dbReference>
<evidence type="ECO:0000256" key="3">
    <source>
        <dbReference type="SAM" id="MobiDB-lite"/>
    </source>
</evidence>
<comment type="catalytic activity">
    <reaction evidence="2">
        <text>chorismate + L-glutamine = anthranilate + pyruvate + L-glutamate + H(+)</text>
        <dbReference type="Rhea" id="RHEA:21732"/>
        <dbReference type="ChEBI" id="CHEBI:15361"/>
        <dbReference type="ChEBI" id="CHEBI:15378"/>
        <dbReference type="ChEBI" id="CHEBI:16567"/>
        <dbReference type="ChEBI" id="CHEBI:29748"/>
        <dbReference type="ChEBI" id="CHEBI:29985"/>
        <dbReference type="ChEBI" id="CHEBI:58359"/>
        <dbReference type="EC" id="4.1.3.27"/>
    </reaction>
</comment>
<dbReference type="RefSeq" id="WP_067909678.1">
    <property type="nucleotide sequence ID" value="NZ_BSRZ01000017.1"/>
</dbReference>
<dbReference type="InterPro" id="IPR019999">
    <property type="entry name" value="Anth_synth_I-like"/>
</dbReference>
<keyword evidence="2" id="KW-0057">Aromatic amino acid biosynthesis</keyword>
<evidence type="ECO:0000256" key="2">
    <source>
        <dbReference type="PIRNR" id="PIRNR036934"/>
    </source>
</evidence>